<sequence length="104" mass="12196">MPYKKEQVKKQLDHELSGLHFTSQKHVLEQLHAITWKEKVASFWNKEIELPLLPISAVFMLLFVGFGAKELLKNPHIEEQTVIKAGGSFYWKDDFERMVLKNEN</sequence>
<keyword evidence="2" id="KW-1185">Reference proteome</keyword>
<accession>A0A2V3VQ09</accession>
<dbReference type="EMBL" id="QJJQ01000015">
    <property type="protein sequence ID" value="PXW83630.1"/>
    <property type="molecule type" value="Genomic_DNA"/>
</dbReference>
<proteinExistence type="predicted"/>
<name>A0A2V3VQ09_9BACI</name>
<dbReference type="AlphaFoldDB" id="A0A2V3VQ09"/>
<evidence type="ECO:0000313" key="1">
    <source>
        <dbReference type="EMBL" id="PXW83630.1"/>
    </source>
</evidence>
<dbReference type="OrthoDB" id="2665022at2"/>
<reference evidence="1 2" key="1">
    <citation type="submission" date="2018-05" db="EMBL/GenBank/DDBJ databases">
        <title>Genomic Encyclopedia of Type Strains, Phase IV (KMG-IV): sequencing the most valuable type-strain genomes for metagenomic binning, comparative biology and taxonomic classification.</title>
        <authorList>
            <person name="Goeker M."/>
        </authorList>
    </citation>
    <scope>NUCLEOTIDE SEQUENCE [LARGE SCALE GENOMIC DNA]</scope>
    <source>
        <strain evidence="1 2">DSM 28556</strain>
    </source>
</reference>
<gene>
    <name evidence="1" type="ORF">DFR56_115103</name>
</gene>
<dbReference type="Proteomes" id="UP000247978">
    <property type="component" value="Unassembled WGS sequence"/>
</dbReference>
<protein>
    <submittedName>
        <fullName evidence="1">Uncharacterized protein</fullName>
    </submittedName>
</protein>
<evidence type="ECO:0000313" key="2">
    <source>
        <dbReference type="Proteomes" id="UP000247978"/>
    </source>
</evidence>
<organism evidence="1 2">
    <name type="scientific">Pseudogracilibacillus auburnensis</name>
    <dbReference type="NCBI Taxonomy" id="1494959"/>
    <lineage>
        <taxon>Bacteria</taxon>
        <taxon>Bacillati</taxon>
        <taxon>Bacillota</taxon>
        <taxon>Bacilli</taxon>
        <taxon>Bacillales</taxon>
        <taxon>Bacillaceae</taxon>
        <taxon>Pseudogracilibacillus</taxon>
    </lineage>
</organism>
<dbReference type="RefSeq" id="WP_110396820.1">
    <property type="nucleotide sequence ID" value="NZ_JBHUHB010000001.1"/>
</dbReference>
<comment type="caution">
    <text evidence="1">The sequence shown here is derived from an EMBL/GenBank/DDBJ whole genome shotgun (WGS) entry which is preliminary data.</text>
</comment>